<dbReference type="Proteomes" id="UP001366166">
    <property type="component" value="Chromosome"/>
</dbReference>
<protein>
    <recommendedName>
        <fullName evidence="4">DUF1844 domain-containing protein</fullName>
    </recommendedName>
</protein>
<evidence type="ECO:0008006" key="4">
    <source>
        <dbReference type="Google" id="ProtNLM"/>
    </source>
</evidence>
<keyword evidence="3" id="KW-1185">Reference proteome</keyword>
<dbReference type="EMBL" id="AP028679">
    <property type="protein sequence ID" value="BEQ16419.1"/>
    <property type="molecule type" value="Genomic_DNA"/>
</dbReference>
<dbReference type="RefSeq" id="WP_338602210.1">
    <property type="nucleotide sequence ID" value="NZ_AP028679.1"/>
</dbReference>
<dbReference type="InterPro" id="IPR014995">
    <property type="entry name" value="DUF1844"/>
</dbReference>
<dbReference type="AlphaFoldDB" id="A0AAU9ETF4"/>
<dbReference type="Pfam" id="PF08899">
    <property type="entry name" value="DUF1844"/>
    <property type="match status" value="1"/>
</dbReference>
<evidence type="ECO:0000313" key="3">
    <source>
        <dbReference type="Proteomes" id="UP001366166"/>
    </source>
</evidence>
<dbReference type="KEGG" id="dmp:FAK_34850"/>
<evidence type="ECO:0000313" key="2">
    <source>
        <dbReference type="EMBL" id="BEQ16419.1"/>
    </source>
</evidence>
<feature type="region of interest" description="Disordered" evidence="1">
    <location>
        <begin position="1"/>
        <end position="72"/>
    </location>
</feature>
<feature type="compositionally biased region" description="Low complexity" evidence="1">
    <location>
        <begin position="42"/>
        <end position="59"/>
    </location>
</feature>
<name>A0AAU9ETF4_9BACT</name>
<feature type="compositionally biased region" description="Basic and acidic residues" evidence="1">
    <location>
        <begin position="1"/>
        <end position="35"/>
    </location>
</feature>
<gene>
    <name evidence="2" type="ORF">FAK_34850</name>
</gene>
<proteinExistence type="predicted"/>
<organism evidence="2 3">
    <name type="scientific">Desulfoferula mesophila</name>
    <dbReference type="NCBI Taxonomy" id="3058419"/>
    <lineage>
        <taxon>Bacteria</taxon>
        <taxon>Pseudomonadati</taxon>
        <taxon>Thermodesulfobacteriota</taxon>
        <taxon>Desulfarculia</taxon>
        <taxon>Desulfarculales</taxon>
        <taxon>Desulfarculaceae</taxon>
        <taxon>Desulfoferula</taxon>
    </lineage>
</organism>
<reference evidence="3" key="1">
    <citation type="journal article" date="2023" name="Arch. Microbiol.">
        <title>Desulfoferula mesophilus gen. nov. sp. nov., a mesophilic sulfate-reducing bacterium isolated from a brackish lake sediment.</title>
        <authorList>
            <person name="Watanabe T."/>
            <person name="Yabe T."/>
            <person name="Tsuji J.M."/>
            <person name="Fukui M."/>
        </authorList>
    </citation>
    <scope>NUCLEOTIDE SEQUENCE [LARGE SCALE GENOMIC DNA]</scope>
    <source>
        <strain evidence="3">12FAK</strain>
    </source>
</reference>
<evidence type="ECO:0000256" key="1">
    <source>
        <dbReference type="SAM" id="MobiDB-lite"/>
    </source>
</evidence>
<accession>A0AAU9ETF4</accession>
<sequence length="149" mass="16179">MSEQEKGFTVKDRRRFDSSGDTRGEAEPQQKKAPEPEPQPAPQASAEPAAPQDEAPADQGPMAGGRHQLPPVDFSGLIISLAQATMMHLGQIPGPDGQPIPPQFDLARHTIDTIAMLQKKTEGNLDPEEKKLIDEVVKELRMAFVHLAG</sequence>